<dbReference type="PANTHER" id="PTHR28629:SF4">
    <property type="entry name" value="TRIOKINASE_FMN CYCLASE"/>
    <property type="match status" value="1"/>
</dbReference>
<feature type="domain" description="DhaL" evidence="3">
    <location>
        <begin position="6"/>
        <end position="206"/>
    </location>
</feature>
<evidence type="ECO:0000256" key="1">
    <source>
        <dbReference type="ARBA" id="ARBA00022679"/>
    </source>
</evidence>
<dbReference type="STRING" id="1195763.ABT56_16600"/>
<protein>
    <submittedName>
        <fullName evidence="4">Dihydroxyacetone kinase</fullName>
    </submittedName>
</protein>
<evidence type="ECO:0000256" key="2">
    <source>
        <dbReference type="ARBA" id="ARBA00022777"/>
    </source>
</evidence>
<dbReference type="InterPro" id="IPR036117">
    <property type="entry name" value="DhaL_dom_sf"/>
</dbReference>
<dbReference type="InterPro" id="IPR050861">
    <property type="entry name" value="Dihydroxyacetone_Kinase"/>
</dbReference>
<dbReference type="NCBIfam" id="TIGR02365">
    <property type="entry name" value="dha_L_ycgS"/>
    <property type="match status" value="1"/>
</dbReference>
<comment type="caution">
    <text evidence="4">The sequence shown here is derived from an EMBL/GenBank/DDBJ whole genome shotgun (WGS) entry which is preliminary data.</text>
</comment>
<dbReference type="InterPro" id="IPR012737">
    <property type="entry name" value="DhaK_L_YcgS"/>
</dbReference>
<dbReference type="PROSITE" id="PS51480">
    <property type="entry name" value="DHAL"/>
    <property type="match status" value="1"/>
</dbReference>
<keyword evidence="5" id="KW-1185">Reference proteome</keyword>
<dbReference type="GO" id="GO:0005829">
    <property type="term" value="C:cytosol"/>
    <property type="evidence" value="ECO:0007669"/>
    <property type="project" value="TreeGrafter"/>
</dbReference>
<dbReference type="AlphaFoldDB" id="A0A0J1GX95"/>
<evidence type="ECO:0000259" key="3">
    <source>
        <dbReference type="PROSITE" id="PS51480"/>
    </source>
</evidence>
<dbReference type="Gene3D" id="1.25.40.340">
    <property type="match status" value="1"/>
</dbReference>
<evidence type="ECO:0000313" key="5">
    <source>
        <dbReference type="Proteomes" id="UP000036097"/>
    </source>
</evidence>
<dbReference type="Proteomes" id="UP000036097">
    <property type="component" value="Unassembled WGS sequence"/>
</dbReference>
<dbReference type="RefSeq" id="WP_047880033.1">
    <property type="nucleotide sequence ID" value="NZ_LDOT01000023.1"/>
</dbReference>
<dbReference type="EMBL" id="LDOT01000023">
    <property type="protein sequence ID" value="KLV04261.1"/>
    <property type="molecule type" value="Genomic_DNA"/>
</dbReference>
<keyword evidence="2 4" id="KW-0418">Kinase</keyword>
<dbReference type="PATRIC" id="fig|1195763.3.peg.3537"/>
<dbReference type="GO" id="GO:0019563">
    <property type="term" value="P:glycerol catabolic process"/>
    <property type="evidence" value="ECO:0007669"/>
    <property type="project" value="TreeGrafter"/>
</dbReference>
<dbReference type="OrthoDB" id="9800291at2"/>
<dbReference type="SMART" id="SM01120">
    <property type="entry name" value="Dak2"/>
    <property type="match status" value="1"/>
</dbReference>
<organism evidence="4 5">
    <name type="scientific">Photobacterium aquae</name>
    <dbReference type="NCBI Taxonomy" id="1195763"/>
    <lineage>
        <taxon>Bacteria</taxon>
        <taxon>Pseudomonadati</taxon>
        <taxon>Pseudomonadota</taxon>
        <taxon>Gammaproteobacteria</taxon>
        <taxon>Vibrionales</taxon>
        <taxon>Vibrionaceae</taxon>
        <taxon>Photobacterium</taxon>
    </lineage>
</organism>
<accession>A0A0J1GX95</accession>
<dbReference type="FunFam" id="1.25.40.340:FF:000002">
    <property type="entry name" value="Dihydroxyacetone kinase, L subunit"/>
    <property type="match status" value="1"/>
</dbReference>
<proteinExistence type="predicted"/>
<dbReference type="InterPro" id="IPR004007">
    <property type="entry name" value="DhaL_dom"/>
</dbReference>
<dbReference type="GO" id="GO:0004371">
    <property type="term" value="F:glycerone kinase activity"/>
    <property type="evidence" value="ECO:0007669"/>
    <property type="project" value="InterPro"/>
</dbReference>
<evidence type="ECO:0000313" key="4">
    <source>
        <dbReference type="EMBL" id="KLV04261.1"/>
    </source>
</evidence>
<sequence>MQIEKQHIVTWLNLCADTFARNQDFLTDLDRDIGDADHGLNMNRGFSKVRENLPKVQEQNISAILKNTGMTLLSSIGGASGPLYGTLFIRTAASVGAREVLSFAEFIDDLKSGVDGVVSRGKAEQGDKTMCDVWLPVLQHVKTALEKGTDGEYLLDEMVESAEKCAISTIEMRAKKGRASYLGERSIGHQDPGATSSMLMIKALKQAMTGC</sequence>
<dbReference type="SUPFAM" id="SSF101473">
    <property type="entry name" value="DhaL-like"/>
    <property type="match status" value="1"/>
</dbReference>
<dbReference type="Pfam" id="PF02734">
    <property type="entry name" value="Dak2"/>
    <property type="match status" value="1"/>
</dbReference>
<reference evidence="4 5" key="1">
    <citation type="submission" date="2015-05" db="EMBL/GenBank/DDBJ databases">
        <title>Photobacterium galathea sp. nov.</title>
        <authorList>
            <person name="Machado H."/>
            <person name="Gram L."/>
        </authorList>
    </citation>
    <scope>NUCLEOTIDE SEQUENCE [LARGE SCALE GENOMIC DNA]</scope>
    <source>
        <strain evidence="4 5">CGMCC 1.12159</strain>
    </source>
</reference>
<keyword evidence="1" id="KW-0808">Transferase</keyword>
<gene>
    <name evidence="4" type="ORF">ABT56_16600</name>
</gene>
<dbReference type="PANTHER" id="PTHR28629">
    <property type="entry name" value="TRIOKINASE/FMN CYCLASE"/>
    <property type="match status" value="1"/>
</dbReference>
<name>A0A0J1GX95_9GAMM</name>